<gene>
    <name evidence="2" type="ORF">Tco_0858805</name>
</gene>
<evidence type="ECO:0000313" key="2">
    <source>
        <dbReference type="EMBL" id="GJT11763.1"/>
    </source>
</evidence>
<protein>
    <submittedName>
        <fullName evidence="2">Uncharacterized protein</fullName>
    </submittedName>
</protein>
<accession>A0ABQ5BE74</accession>
<proteinExistence type="predicted"/>
<dbReference type="EMBL" id="BQNB010013094">
    <property type="protein sequence ID" value="GJT11763.1"/>
    <property type="molecule type" value="Genomic_DNA"/>
</dbReference>
<feature type="compositionally biased region" description="Basic and acidic residues" evidence="1">
    <location>
        <begin position="74"/>
        <end position="85"/>
    </location>
</feature>
<sequence length="85" mass="9493">MISSKVEIPNAEEQSRRHALFALSEIHKSGYGLLEVQFLVASKSPLLVPHGALDASYENSLLSPQIPKVGQRNPIEEDDRKRAHF</sequence>
<evidence type="ECO:0000256" key="1">
    <source>
        <dbReference type="SAM" id="MobiDB-lite"/>
    </source>
</evidence>
<keyword evidence="3" id="KW-1185">Reference proteome</keyword>
<evidence type="ECO:0000313" key="3">
    <source>
        <dbReference type="Proteomes" id="UP001151760"/>
    </source>
</evidence>
<organism evidence="2 3">
    <name type="scientific">Tanacetum coccineum</name>
    <dbReference type="NCBI Taxonomy" id="301880"/>
    <lineage>
        <taxon>Eukaryota</taxon>
        <taxon>Viridiplantae</taxon>
        <taxon>Streptophyta</taxon>
        <taxon>Embryophyta</taxon>
        <taxon>Tracheophyta</taxon>
        <taxon>Spermatophyta</taxon>
        <taxon>Magnoliopsida</taxon>
        <taxon>eudicotyledons</taxon>
        <taxon>Gunneridae</taxon>
        <taxon>Pentapetalae</taxon>
        <taxon>asterids</taxon>
        <taxon>campanulids</taxon>
        <taxon>Asterales</taxon>
        <taxon>Asteraceae</taxon>
        <taxon>Asteroideae</taxon>
        <taxon>Anthemideae</taxon>
        <taxon>Anthemidinae</taxon>
        <taxon>Tanacetum</taxon>
    </lineage>
</organism>
<reference evidence="2" key="2">
    <citation type="submission" date="2022-01" db="EMBL/GenBank/DDBJ databases">
        <authorList>
            <person name="Yamashiro T."/>
            <person name="Shiraishi A."/>
            <person name="Satake H."/>
            <person name="Nakayama K."/>
        </authorList>
    </citation>
    <scope>NUCLEOTIDE SEQUENCE</scope>
</reference>
<dbReference type="Proteomes" id="UP001151760">
    <property type="component" value="Unassembled WGS sequence"/>
</dbReference>
<comment type="caution">
    <text evidence="2">The sequence shown here is derived from an EMBL/GenBank/DDBJ whole genome shotgun (WGS) entry which is preliminary data.</text>
</comment>
<feature type="region of interest" description="Disordered" evidence="1">
    <location>
        <begin position="64"/>
        <end position="85"/>
    </location>
</feature>
<name>A0ABQ5BE74_9ASTR</name>
<reference evidence="2" key="1">
    <citation type="journal article" date="2022" name="Int. J. Mol. Sci.">
        <title>Draft Genome of Tanacetum Coccineum: Genomic Comparison of Closely Related Tanacetum-Family Plants.</title>
        <authorList>
            <person name="Yamashiro T."/>
            <person name="Shiraishi A."/>
            <person name="Nakayama K."/>
            <person name="Satake H."/>
        </authorList>
    </citation>
    <scope>NUCLEOTIDE SEQUENCE</scope>
</reference>